<dbReference type="SUPFAM" id="SSF52343">
    <property type="entry name" value="Ferredoxin reductase-like, C-terminal NADP-linked domain"/>
    <property type="match status" value="1"/>
</dbReference>
<dbReference type="Pfam" id="PF08030">
    <property type="entry name" value="NAD_binding_6"/>
    <property type="match status" value="1"/>
</dbReference>
<dbReference type="InterPro" id="IPR013121">
    <property type="entry name" value="Fe_red_NAD-bd_6"/>
</dbReference>
<dbReference type="EMBL" id="BLKG01000192">
    <property type="protein sequence ID" value="GFF98653.1"/>
    <property type="molecule type" value="Genomic_DNA"/>
</dbReference>
<dbReference type="PANTHER" id="PTHR32361">
    <property type="entry name" value="FERRIC/CUPRIC REDUCTASE TRANSMEMBRANE COMPONENT"/>
    <property type="match status" value="1"/>
</dbReference>
<keyword evidence="2" id="KW-0560">Oxidoreductase</keyword>
<sequence length="384" mass="42044">MVTSWSSGKQDILDLFVQTRHGLTEKLQARAALEGTAFFTAFVSGPYGRSEPVGEYKSILAVASGFGIASVIPYIKQLLYGYNTSSVRVRRVHLVWQVQTMDIAVAAEPLLNSLLDDNVLDDGYILEMSFYVEYKSKARKGRPFRDHHWATIYNGFPDYNSIISTEASGEHIERVSNSQEERGKLDKEIIEWILQRDPHTVGYKDKENQTPVKEEASGGKPLICDMQDQSPPETTHTTTRKRSCSPSSSPANNVGISLKGASAPSKVEKKIPKKSRAILKALKKANLGSVGVRIPSNGSEIMLDLNLPTLAIGAATPVFVCGIEEEAVTLIQSLYKTTVGEPLDAAHAQTVKTAASSPLCIGVAEFAKSIMDSLKINEYKECSF</sequence>
<dbReference type="InterPro" id="IPR039261">
    <property type="entry name" value="FNR_nucleotide-bd"/>
</dbReference>
<keyword evidence="1" id="KW-0813">Transport</keyword>
<gene>
    <name evidence="5" type="ORF">IFM53868_09898</name>
</gene>
<dbReference type="InterPro" id="IPR051410">
    <property type="entry name" value="Ferric/Cupric_Reductase"/>
</dbReference>
<evidence type="ECO:0000259" key="4">
    <source>
        <dbReference type="Pfam" id="PF08030"/>
    </source>
</evidence>
<organism evidence="5 6">
    <name type="scientific">Aspergillus udagawae</name>
    <dbReference type="NCBI Taxonomy" id="91492"/>
    <lineage>
        <taxon>Eukaryota</taxon>
        <taxon>Fungi</taxon>
        <taxon>Dikarya</taxon>
        <taxon>Ascomycota</taxon>
        <taxon>Pezizomycotina</taxon>
        <taxon>Eurotiomycetes</taxon>
        <taxon>Eurotiomycetidae</taxon>
        <taxon>Eurotiales</taxon>
        <taxon>Aspergillaceae</taxon>
        <taxon>Aspergillus</taxon>
        <taxon>Aspergillus subgen. Fumigati</taxon>
    </lineage>
</organism>
<dbReference type="PANTHER" id="PTHR32361:SF26">
    <property type="entry name" value="FAD-BINDING 8 DOMAIN-CONTAINING PROTEIN-RELATED"/>
    <property type="match status" value="1"/>
</dbReference>
<proteinExistence type="predicted"/>
<evidence type="ECO:0000313" key="6">
    <source>
        <dbReference type="Proteomes" id="UP000465266"/>
    </source>
</evidence>
<feature type="compositionally biased region" description="Polar residues" evidence="3">
    <location>
        <begin position="227"/>
        <end position="237"/>
    </location>
</feature>
<feature type="region of interest" description="Disordered" evidence="3">
    <location>
        <begin position="201"/>
        <end position="269"/>
    </location>
</feature>
<feature type="domain" description="Ferric reductase NAD binding" evidence="4">
    <location>
        <begin position="56"/>
        <end position="138"/>
    </location>
</feature>
<evidence type="ECO:0000256" key="1">
    <source>
        <dbReference type="ARBA" id="ARBA00022448"/>
    </source>
</evidence>
<keyword evidence="6" id="KW-1185">Reference proteome</keyword>
<feature type="compositionally biased region" description="Polar residues" evidence="3">
    <location>
        <begin position="244"/>
        <end position="255"/>
    </location>
</feature>
<evidence type="ECO:0000313" key="5">
    <source>
        <dbReference type="EMBL" id="GFF98653.1"/>
    </source>
</evidence>
<feature type="compositionally biased region" description="Basic and acidic residues" evidence="3">
    <location>
        <begin position="201"/>
        <end position="217"/>
    </location>
</feature>
<reference evidence="5 6" key="1">
    <citation type="submission" date="2020-01" db="EMBL/GenBank/DDBJ databases">
        <title>Draft genome sequence of Aspergillus udagawae IFM 53868.</title>
        <authorList>
            <person name="Takahashi H."/>
            <person name="Yaguchi T."/>
        </authorList>
    </citation>
    <scope>NUCLEOTIDE SEQUENCE [LARGE SCALE GENOMIC DNA]</scope>
    <source>
        <strain evidence="5 6">IFM 53868</strain>
    </source>
</reference>
<accession>A0ABQ1BFE0</accession>
<evidence type="ECO:0000256" key="2">
    <source>
        <dbReference type="ARBA" id="ARBA00023002"/>
    </source>
</evidence>
<dbReference type="Proteomes" id="UP000465266">
    <property type="component" value="Unassembled WGS sequence"/>
</dbReference>
<protein>
    <submittedName>
        <fullName evidence="5">Metalloreductase, putative</fullName>
    </submittedName>
</protein>
<name>A0ABQ1BFE0_9EURO</name>
<dbReference type="CDD" id="cd06186">
    <property type="entry name" value="NOX_Duox_like_FAD_NADP"/>
    <property type="match status" value="1"/>
</dbReference>
<evidence type="ECO:0000256" key="3">
    <source>
        <dbReference type="SAM" id="MobiDB-lite"/>
    </source>
</evidence>
<comment type="caution">
    <text evidence="5">The sequence shown here is derived from an EMBL/GenBank/DDBJ whole genome shotgun (WGS) entry which is preliminary data.</text>
</comment>
<dbReference type="Gene3D" id="3.40.50.80">
    <property type="entry name" value="Nucleotide-binding domain of ferredoxin-NADP reductase (FNR) module"/>
    <property type="match status" value="1"/>
</dbReference>